<name>A0ABV1NUN7_9ACTN</name>
<dbReference type="RefSeq" id="WP_193660834.1">
    <property type="nucleotide sequence ID" value="NZ_BAAAMM010000007.1"/>
</dbReference>
<reference evidence="1 2" key="1">
    <citation type="submission" date="2024-02" db="EMBL/GenBank/DDBJ databases">
        <title>Full genome sequence of Nocardioides kribbensis.</title>
        <authorList>
            <person name="Poletto B.L."/>
            <person name="Silva G."/>
            <person name="Galante D."/>
            <person name="Campos K.R."/>
            <person name="Santos M.B.N."/>
            <person name="Sacchi C.T."/>
        </authorList>
    </citation>
    <scope>NUCLEOTIDE SEQUENCE [LARGE SCALE GENOMIC DNA]</scope>
    <source>
        <strain evidence="1 2">O4R</strain>
    </source>
</reference>
<proteinExistence type="predicted"/>
<protein>
    <submittedName>
        <fullName evidence="1">Uncharacterized protein</fullName>
    </submittedName>
</protein>
<accession>A0ABV1NUN7</accession>
<dbReference type="EMBL" id="JBEGDP010000002">
    <property type="protein sequence ID" value="MEQ7846200.1"/>
    <property type="molecule type" value="Genomic_DNA"/>
</dbReference>
<comment type="caution">
    <text evidence="1">The sequence shown here is derived from an EMBL/GenBank/DDBJ whole genome shotgun (WGS) entry which is preliminary data.</text>
</comment>
<dbReference type="Proteomes" id="UP001482520">
    <property type="component" value="Unassembled WGS sequence"/>
</dbReference>
<sequence length="53" mass="5684">MWDTTPATDTHLSHDMPCLRCGHAVHTFLACGDSCSCEPVVMPGTPVRTARVA</sequence>
<evidence type="ECO:0000313" key="1">
    <source>
        <dbReference type="EMBL" id="MEQ7846200.1"/>
    </source>
</evidence>
<keyword evidence="2" id="KW-1185">Reference proteome</keyword>
<evidence type="ECO:0000313" key="2">
    <source>
        <dbReference type="Proteomes" id="UP001482520"/>
    </source>
</evidence>
<organism evidence="1 2">
    <name type="scientific">Nocardioides kribbensis</name>
    <dbReference type="NCBI Taxonomy" id="305517"/>
    <lineage>
        <taxon>Bacteria</taxon>
        <taxon>Bacillati</taxon>
        <taxon>Actinomycetota</taxon>
        <taxon>Actinomycetes</taxon>
        <taxon>Propionibacteriales</taxon>
        <taxon>Nocardioidaceae</taxon>
        <taxon>Nocardioides</taxon>
    </lineage>
</organism>
<gene>
    <name evidence="1" type="ORF">V6R90_02845</name>
</gene>